<organism evidence="2 3">
    <name type="scientific">Prorocentrum cordatum</name>
    <dbReference type="NCBI Taxonomy" id="2364126"/>
    <lineage>
        <taxon>Eukaryota</taxon>
        <taxon>Sar</taxon>
        <taxon>Alveolata</taxon>
        <taxon>Dinophyceae</taxon>
        <taxon>Prorocentrales</taxon>
        <taxon>Prorocentraceae</taxon>
        <taxon>Prorocentrum</taxon>
    </lineage>
</organism>
<evidence type="ECO:0000313" key="2">
    <source>
        <dbReference type="EMBL" id="CAK0858040.1"/>
    </source>
</evidence>
<gene>
    <name evidence="2" type="ORF">PCOR1329_LOCUS47950</name>
</gene>
<feature type="compositionally biased region" description="Basic residues" evidence="1">
    <location>
        <begin position="261"/>
        <end position="289"/>
    </location>
</feature>
<dbReference type="EMBL" id="CAUYUJ010015780">
    <property type="protein sequence ID" value="CAK0858040.1"/>
    <property type="molecule type" value="Genomic_DNA"/>
</dbReference>
<name>A0ABN9UGF9_9DINO</name>
<feature type="compositionally biased region" description="Basic and acidic residues" evidence="1">
    <location>
        <begin position="187"/>
        <end position="197"/>
    </location>
</feature>
<dbReference type="Proteomes" id="UP001189429">
    <property type="component" value="Unassembled WGS sequence"/>
</dbReference>
<evidence type="ECO:0000313" key="3">
    <source>
        <dbReference type="Proteomes" id="UP001189429"/>
    </source>
</evidence>
<comment type="caution">
    <text evidence="2">The sequence shown here is derived from an EMBL/GenBank/DDBJ whole genome shotgun (WGS) entry which is preliminary data.</text>
</comment>
<reference evidence="2" key="1">
    <citation type="submission" date="2023-10" db="EMBL/GenBank/DDBJ databases">
        <authorList>
            <person name="Chen Y."/>
            <person name="Shah S."/>
            <person name="Dougan E. K."/>
            <person name="Thang M."/>
            <person name="Chan C."/>
        </authorList>
    </citation>
    <scope>NUCLEOTIDE SEQUENCE [LARGE SCALE GENOMIC DNA]</scope>
</reference>
<evidence type="ECO:0000256" key="1">
    <source>
        <dbReference type="SAM" id="MobiDB-lite"/>
    </source>
</evidence>
<proteinExistence type="predicted"/>
<feature type="compositionally biased region" description="Basic and acidic residues" evidence="1">
    <location>
        <begin position="230"/>
        <end position="251"/>
    </location>
</feature>
<protein>
    <submittedName>
        <fullName evidence="2">Uncharacterized protein</fullName>
    </submittedName>
</protein>
<feature type="compositionally biased region" description="Basic and acidic residues" evidence="1">
    <location>
        <begin position="205"/>
        <end position="217"/>
    </location>
</feature>
<feature type="compositionally biased region" description="Low complexity" evidence="1">
    <location>
        <begin position="94"/>
        <end position="106"/>
    </location>
</feature>
<sequence>HPEGREVQGSDATRARSRRPPGRGWPWPPGRLGEVRPGLRAFPAPQLQRHRGPPEDRPLPEALGGGAVRQGVRQARHGQLRTAEHGRGQRLGRGRVVLRQPRVQLRQARRAQPRRGGRRAPRPQDVPPRGRPLPLREVAAGAAGGRVSLGPRHGAPCEAGLPDHGGQLGEGLRVLHDEQQVPAWGRGLHEVEADSRAGQHGGVELQERPAALRRDQGHPSLGGGPPPPCKEGRAERPGQARGLGQRDEVPLPERLLWQTAARRRSRPAARRGRCPEARRRRRRHRRQPP</sequence>
<feature type="compositionally biased region" description="Basic residues" evidence="1">
    <location>
        <begin position="107"/>
        <end position="121"/>
    </location>
</feature>
<feature type="region of interest" description="Disordered" evidence="1">
    <location>
        <begin position="1"/>
        <end position="289"/>
    </location>
</feature>
<accession>A0ABN9UGF9</accession>
<feature type="non-terminal residue" evidence="2">
    <location>
        <position position="1"/>
    </location>
</feature>
<keyword evidence="3" id="KW-1185">Reference proteome</keyword>